<protein>
    <submittedName>
        <fullName evidence="8">RND family transporter</fullName>
    </submittedName>
</protein>
<evidence type="ECO:0000259" key="7">
    <source>
        <dbReference type="Pfam" id="PF03176"/>
    </source>
</evidence>
<feature type="domain" description="Membrane transport protein MMPL" evidence="7">
    <location>
        <begin position="150"/>
        <end position="363"/>
    </location>
</feature>
<dbReference type="GeneID" id="76423247"/>
<evidence type="ECO:0000256" key="6">
    <source>
        <dbReference type="SAM" id="Phobius"/>
    </source>
</evidence>
<reference evidence="8" key="1">
    <citation type="journal article" date="2001" name="Int. J. Syst. Evol. Microbiol.">
        <title>Methanofollis aquaemaris sp. nov., a methanogen isolated from an aquaculture fish pond.</title>
        <authorList>
            <person name="Lai M.C."/>
            <person name="Chen S.C."/>
        </authorList>
    </citation>
    <scope>NUCLEOTIDE SEQUENCE</scope>
    <source>
        <strain evidence="8">N2F9704</strain>
    </source>
</reference>
<keyword evidence="2" id="KW-1003">Cell membrane</keyword>
<reference evidence="8" key="2">
    <citation type="submission" date="2019-02" db="EMBL/GenBank/DDBJ databases">
        <authorList>
            <person name="Chen S.-C."/>
            <person name="Chien H.-H."/>
            <person name="Lai M.-C."/>
        </authorList>
    </citation>
    <scope>NUCLEOTIDE SEQUENCE</scope>
    <source>
        <strain evidence="8">N2F9704</strain>
    </source>
</reference>
<dbReference type="InterPro" id="IPR050545">
    <property type="entry name" value="Mycobact_MmpL"/>
</dbReference>
<name>A0A8A3S355_9EURY</name>
<dbReference type="KEGG" id="maqe:RJ40_02745"/>
<dbReference type="EMBL" id="CP036172">
    <property type="protein sequence ID" value="QSZ66492.1"/>
    <property type="molecule type" value="Genomic_DNA"/>
</dbReference>
<evidence type="ECO:0000256" key="3">
    <source>
        <dbReference type="ARBA" id="ARBA00022692"/>
    </source>
</evidence>
<dbReference type="InterPro" id="IPR004869">
    <property type="entry name" value="MMPL_dom"/>
</dbReference>
<evidence type="ECO:0000313" key="9">
    <source>
        <dbReference type="Proteomes" id="UP001042704"/>
    </source>
</evidence>
<proteinExistence type="predicted"/>
<evidence type="ECO:0000256" key="2">
    <source>
        <dbReference type="ARBA" id="ARBA00022475"/>
    </source>
</evidence>
<feature type="transmembrane region" description="Helical" evidence="6">
    <location>
        <begin position="592"/>
        <end position="611"/>
    </location>
</feature>
<dbReference type="NCBIfam" id="TIGR00921">
    <property type="entry name" value="2A067"/>
    <property type="match status" value="1"/>
</dbReference>
<gene>
    <name evidence="8" type="ORF">RJ40_02745</name>
</gene>
<feature type="transmembrane region" description="Helical" evidence="6">
    <location>
        <begin position="340"/>
        <end position="366"/>
    </location>
</feature>
<organism evidence="8 9">
    <name type="scientific">Methanofollis aquaemaris</name>
    <dbReference type="NCBI Taxonomy" id="126734"/>
    <lineage>
        <taxon>Archaea</taxon>
        <taxon>Methanobacteriati</taxon>
        <taxon>Methanobacteriota</taxon>
        <taxon>Stenosarchaea group</taxon>
        <taxon>Methanomicrobia</taxon>
        <taxon>Methanomicrobiales</taxon>
        <taxon>Methanomicrobiaceae</taxon>
        <taxon>Methanofollis</taxon>
    </lineage>
</organism>
<dbReference type="PANTHER" id="PTHR33406:SF13">
    <property type="entry name" value="MEMBRANE PROTEIN YDFJ"/>
    <property type="match status" value="1"/>
</dbReference>
<dbReference type="Gene3D" id="1.20.1640.10">
    <property type="entry name" value="Multidrug efflux transporter AcrB transmembrane domain"/>
    <property type="match status" value="2"/>
</dbReference>
<keyword evidence="9" id="KW-1185">Reference proteome</keyword>
<feature type="transmembrane region" description="Helical" evidence="6">
    <location>
        <begin position="30"/>
        <end position="50"/>
    </location>
</feature>
<comment type="subcellular location">
    <subcellularLocation>
        <location evidence="1">Cell membrane</location>
        <topology evidence="1">Multi-pass membrane protein</topology>
    </subcellularLocation>
</comment>
<dbReference type="PANTHER" id="PTHR33406">
    <property type="entry name" value="MEMBRANE PROTEIN MJ1562-RELATED"/>
    <property type="match status" value="1"/>
</dbReference>
<feature type="transmembrane region" description="Helical" evidence="6">
    <location>
        <begin position="711"/>
        <end position="740"/>
    </location>
</feature>
<keyword evidence="4 6" id="KW-1133">Transmembrane helix</keyword>
<evidence type="ECO:0000256" key="5">
    <source>
        <dbReference type="ARBA" id="ARBA00023136"/>
    </source>
</evidence>
<dbReference type="Proteomes" id="UP001042704">
    <property type="component" value="Chromosome"/>
</dbReference>
<dbReference type="Pfam" id="PF03176">
    <property type="entry name" value="MMPL"/>
    <property type="match status" value="2"/>
</dbReference>
<feature type="transmembrane region" description="Helical" evidence="6">
    <location>
        <begin position="685"/>
        <end position="705"/>
    </location>
</feature>
<feature type="domain" description="Membrane transport protein MMPL" evidence="7">
    <location>
        <begin position="528"/>
        <end position="743"/>
    </location>
</feature>
<dbReference type="GO" id="GO:0005886">
    <property type="term" value="C:plasma membrane"/>
    <property type="evidence" value="ECO:0007669"/>
    <property type="project" value="UniProtKB-SubCell"/>
</dbReference>
<feature type="transmembrane region" description="Helical" evidence="6">
    <location>
        <begin position="617"/>
        <end position="636"/>
    </location>
</feature>
<feature type="transmembrane region" description="Helical" evidence="6">
    <location>
        <begin position="314"/>
        <end position="334"/>
    </location>
</feature>
<feature type="transmembrane region" description="Helical" evidence="6">
    <location>
        <begin position="241"/>
        <end position="260"/>
    </location>
</feature>
<dbReference type="AlphaFoldDB" id="A0A8A3S355"/>
<dbReference type="RefSeq" id="WP_265581834.1">
    <property type="nucleotide sequence ID" value="NZ_CP036172.1"/>
</dbReference>
<sequence>MIPQKSDDISRIEQIFNGVATGILRYPAQLALLIGVLFVVGIIGMTGVTMETGSNTYLDKSTKEGIIYDSYSERFLSDTVVLLVRCDDPLDPDLLVFLNRLEGEIREVRNVASVESFADVLMQMNGGTLPDSRAKAQTLVSRLPPDLKEKLLLSNTMTLALVTVDQGVSKDVSRSVLGNIQSVIDSESPPPGVSIEITGNTAFDEQMEDELSGSLLVLIAAAMGLMVVTLAVLFSSMSHRFIPAALVVVGMIFTFGIMGFNGIHMNIGVVAAFPVLLGLGIDYAIQFQARLDEECRLSPLPDAVRTTIVRTGPAVLIAMLATAMGFIAMFISPVPMVRSFGLVSIIGIACCYGAALVGLPVMALLVKYRPKPGGSGRAVALKNRYDSLLSGAAVKIAKNPVPVLLVAAVVAFAGITVDTSIPIDTNQDTFVPPNMPTKLSLNTVTGIVGSVQPFPLLVEGDRVDDYQAIAWIDRFGRYALDEHPELTGVTSIATLIRQYNNGVLPASQPGLAAALARIPGDERAKYLDGHTAAVIQFSTTDMEMGTQNQVKEEVMTDVGWMQPPPGIVVYPTGDYDMYTSLIANIAQSKGEMTYLGFALILAYLVVVYRRRYAVSPLFPLVAIVGWNAVGMLLLGIDYTPMTACLGSMTIGVASEYTILMMERYAEELEETGDPLVAIRDGVQKVGTAVTVSALVTACGFSALMLSDFKIIANFGITTVIAVGFSLIGAIVIMPAALALIGGGKKEVRSEAKQGDLVSSSDGI</sequence>
<evidence type="ECO:0000313" key="8">
    <source>
        <dbReference type="EMBL" id="QSZ66492.1"/>
    </source>
</evidence>
<dbReference type="SUPFAM" id="SSF82866">
    <property type="entry name" value="Multidrug efflux transporter AcrB transmembrane domain"/>
    <property type="match status" value="2"/>
</dbReference>
<feature type="transmembrane region" description="Helical" evidence="6">
    <location>
        <begin position="215"/>
        <end position="234"/>
    </location>
</feature>
<evidence type="ECO:0000256" key="4">
    <source>
        <dbReference type="ARBA" id="ARBA00022989"/>
    </source>
</evidence>
<keyword evidence="5 6" id="KW-0472">Membrane</keyword>
<evidence type="ECO:0000256" key="1">
    <source>
        <dbReference type="ARBA" id="ARBA00004651"/>
    </source>
</evidence>
<accession>A0A8A3S355</accession>
<keyword evidence="3 6" id="KW-0812">Transmembrane</keyword>